<evidence type="ECO:0000256" key="5">
    <source>
        <dbReference type="ARBA" id="ARBA00022679"/>
    </source>
</evidence>
<keyword evidence="5 10" id="KW-0808">Transferase</keyword>
<dbReference type="InterPro" id="IPR004143">
    <property type="entry name" value="BPL_LPL_catalytic"/>
</dbReference>
<dbReference type="GO" id="GO:0009249">
    <property type="term" value="P:protein lipoylation"/>
    <property type="evidence" value="ECO:0007669"/>
    <property type="project" value="InterPro"/>
</dbReference>
<protein>
    <recommendedName>
        <fullName evidence="4">lipoyl(octanoyl) transferase</fullName>
        <ecNumber evidence="4">2.3.1.181</ecNumber>
    </recommendedName>
    <alternativeName>
        <fullName evidence="7">Lipoate-protein ligase B</fullName>
    </alternativeName>
    <alternativeName>
        <fullName evidence="8">Lipoyl/octanoyl transferase</fullName>
    </alternativeName>
</protein>
<gene>
    <name evidence="10" type="ORF">D917_02024</name>
</gene>
<dbReference type="EC" id="2.3.1.181" evidence="4"/>
<evidence type="ECO:0000256" key="2">
    <source>
        <dbReference type="ARBA" id="ARBA00004821"/>
    </source>
</evidence>
<comment type="similarity">
    <text evidence="3">Belongs to the LipB family.</text>
</comment>
<dbReference type="PANTHER" id="PTHR10993:SF7">
    <property type="entry name" value="LIPOYLTRANSFERASE 2, MITOCHONDRIAL-RELATED"/>
    <property type="match status" value="1"/>
</dbReference>
<dbReference type="PROSITE" id="PS51733">
    <property type="entry name" value="BPL_LPL_CATALYTIC"/>
    <property type="match status" value="1"/>
</dbReference>
<comment type="pathway">
    <text evidence="2">Protein modification; protein lipoylation via endogenous pathway; protein N(6)-(lipoyl)lysine from octanoyl-[acyl-carrier-protein]: step 1/2.</text>
</comment>
<dbReference type="Gene3D" id="3.30.930.10">
    <property type="entry name" value="Bira Bifunctional Protein, Domain 2"/>
    <property type="match status" value="1"/>
</dbReference>
<reference evidence="10 11" key="1">
    <citation type="submission" date="2015-04" db="EMBL/GenBank/DDBJ databases">
        <title>Draft genome of the roundworm Trichinella nativa.</title>
        <authorList>
            <person name="Mitreva M."/>
        </authorList>
    </citation>
    <scope>NUCLEOTIDE SEQUENCE [LARGE SCALE GENOMIC DNA]</scope>
    <source>
        <strain evidence="10 11">ISS45</strain>
    </source>
</reference>
<dbReference type="GO" id="GO:0033819">
    <property type="term" value="F:lipoyl(octanoyl) transferase activity"/>
    <property type="evidence" value="ECO:0007669"/>
    <property type="project" value="UniProtKB-EC"/>
</dbReference>
<dbReference type="SUPFAM" id="SSF55681">
    <property type="entry name" value="Class II aaRS and biotin synthetases"/>
    <property type="match status" value="1"/>
</dbReference>
<dbReference type="FunFam" id="3.30.930.10:FF:000035">
    <property type="entry name" value="Putative lipoyltransferase 2, mitochondrial"/>
    <property type="match status" value="1"/>
</dbReference>
<evidence type="ECO:0000256" key="6">
    <source>
        <dbReference type="ARBA" id="ARBA00023315"/>
    </source>
</evidence>
<dbReference type="PANTHER" id="PTHR10993">
    <property type="entry name" value="OCTANOYLTRANSFERASE"/>
    <property type="match status" value="1"/>
</dbReference>
<dbReference type="PROSITE" id="PS01313">
    <property type="entry name" value="LIPB"/>
    <property type="match status" value="1"/>
</dbReference>
<sequence length="357" mass="41014">MLYLLRPAFARSKCILFDFSNHFSLSALSSEGIIVAYHPRKPFPYEHSKPVLLNATATEKEDDSILCEEVQERYKTVHYPRGPSLPDCQNMFYTNKHVFHIKTYCSKRIIMHVSSSCKKIPIYAKWLGKISYIEGLRWQSIYEQKLSGHFSHLIVKKFNEEDMICNTILLLEHFPVYTIGLRTRSYPEELKKKLECLGADFYKTNRGGLITFHGPGQLVAYPILYLPEFHSRPFSKWYVNQLEKCLIEVCSNFDVKAYAPGSPLTGIWVNDRKIASIGLRLKNDISTHGIALNCNIDLSWFEHIDPCGLIGKQMTSLSSETETDVTVHDVIEPFLKAFNKYFGREVILKNKAELAAS</sequence>
<dbReference type="Proteomes" id="UP000243006">
    <property type="component" value="Unassembled WGS sequence"/>
</dbReference>
<evidence type="ECO:0000256" key="8">
    <source>
        <dbReference type="ARBA" id="ARBA00033331"/>
    </source>
</evidence>
<dbReference type="Pfam" id="PF10210">
    <property type="entry name" value="MRP-S32"/>
    <property type="match status" value="1"/>
</dbReference>
<keyword evidence="6" id="KW-0012">Acyltransferase</keyword>
<dbReference type="InterPro" id="IPR045864">
    <property type="entry name" value="aa-tRNA-synth_II/BPL/LPL"/>
</dbReference>
<dbReference type="EMBL" id="LVZM01010731">
    <property type="protein sequence ID" value="OUC45096.1"/>
    <property type="molecule type" value="Genomic_DNA"/>
</dbReference>
<organism evidence="10 11">
    <name type="scientific">Trichinella nativa</name>
    <dbReference type="NCBI Taxonomy" id="6335"/>
    <lineage>
        <taxon>Eukaryota</taxon>
        <taxon>Metazoa</taxon>
        <taxon>Ecdysozoa</taxon>
        <taxon>Nematoda</taxon>
        <taxon>Enoplea</taxon>
        <taxon>Dorylaimia</taxon>
        <taxon>Trichinellida</taxon>
        <taxon>Trichinellidae</taxon>
        <taxon>Trichinella</taxon>
    </lineage>
</organism>
<dbReference type="Pfam" id="PF21948">
    <property type="entry name" value="LplA-B_cat"/>
    <property type="match status" value="1"/>
</dbReference>
<dbReference type="UniPathway" id="UPA00538">
    <property type="reaction ID" value="UER00592"/>
</dbReference>
<accession>A0A1Y3EMK9</accession>
<evidence type="ECO:0000256" key="4">
    <source>
        <dbReference type="ARBA" id="ARBA00012334"/>
    </source>
</evidence>
<dbReference type="GO" id="GO:0005739">
    <property type="term" value="C:mitochondrion"/>
    <property type="evidence" value="ECO:0007669"/>
    <property type="project" value="UniProtKB-SubCell"/>
</dbReference>
<evidence type="ECO:0000313" key="10">
    <source>
        <dbReference type="EMBL" id="OUC45096.1"/>
    </source>
</evidence>
<evidence type="ECO:0000313" key="11">
    <source>
        <dbReference type="Proteomes" id="UP000243006"/>
    </source>
</evidence>
<dbReference type="HAMAP" id="MF_00013">
    <property type="entry name" value="LipB"/>
    <property type="match status" value="1"/>
</dbReference>
<evidence type="ECO:0000256" key="1">
    <source>
        <dbReference type="ARBA" id="ARBA00004173"/>
    </source>
</evidence>
<feature type="domain" description="BPL/LPL catalytic" evidence="9">
    <location>
        <begin position="162"/>
        <end position="346"/>
    </location>
</feature>
<evidence type="ECO:0000259" key="9">
    <source>
        <dbReference type="PROSITE" id="PS51733"/>
    </source>
</evidence>
<evidence type="ECO:0000256" key="3">
    <source>
        <dbReference type="ARBA" id="ARBA00007907"/>
    </source>
</evidence>
<dbReference type="InterPro" id="IPR020605">
    <property type="entry name" value="Octanoyltransferase_CS"/>
</dbReference>
<dbReference type="AlphaFoldDB" id="A0A1Y3EMK9"/>
<dbReference type="InterPro" id="IPR000544">
    <property type="entry name" value="Octanoyltransferase"/>
</dbReference>
<comment type="subcellular location">
    <subcellularLocation>
        <location evidence="1">Mitochondrion</location>
    </subcellularLocation>
</comment>
<comment type="caution">
    <text evidence="10">The sequence shown here is derived from an EMBL/GenBank/DDBJ whole genome shotgun (WGS) entry which is preliminary data.</text>
</comment>
<proteinExistence type="inferred from homology"/>
<dbReference type="CDD" id="cd16444">
    <property type="entry name" value="LipB"/>
    <property type="match status" value="1"/>
</dbReference>
<dbReference type="NCBIfam" id="TIGR00214">
    <property type="entry name" value="lipB"/>
    <property type="match status" value="1"/>
</dbReference>
<dbReference type="InterPro" id="IPR019346">
    <property type="entry name" value="Ribosomal_mL42"/>
</dbReference>
<name>A0A1Y3EMK9_9BILA</name>
<evidence type="ECO:0000256" key="7">
    <source>
        <dbReference type="ARBA" id="ARBA00030797"/>
    </source>
</evidence>